<dbReference type="Proteomes" id="UP000784294">
    <property type="component" value="Unassembled WGS sequence"/>
</dbReference>
<keyword evidence="3" id="KW-1185">Reference proteome</keyword>
<protein>
    <submittedName>
        <fullName evidence="2">Uncharacterized protein</fullName>
    </submittedName>
</protein>
<comment type="caution">
    <text evidence="2">The sequence shown here is derived from an EMBL/GenBank/DDBJ whole genome shotgun (WGS) entry which is preliminary data.</text>
</comment>
<evidence type="ECO:0000256" key="1">
    <source>
        <dbReference type="SAM" id="SignalP"/>
    </source>
</evidence>
<feature type="signal peptide" evidence="1">
    <location>
        <begin position="1"/>
        <end position="18"/>
    </location>
</feature>
<organism evidence="2 3">
    <name type="scientific">Protopolystoma xenopodis</name>
    <dbReference type="NCBI Taxonomy" id="117903"/>
    <lineage>
        <taxon>Eukaryota</taxon>
        <taxon>Metazoa</taxon>
        <taxon>Spiralia</taxon>
        <taxon>Lophotrochozoa</taxon>
        <taxon>Platyhelminthes</taxon>
        <taxon>Monogenea</taxon>
        <taxon>Polyopisthocotylea</taxon>
        <taxon>Polystomatidea</taxon>
        <taxon>Polystomatidae</taxon>
        <taxon>Protopolystoma</taxon>
    </lineage>
</organism>
<feature type="non-terminal residue" evidence="2">
    <location>
        <position position="1"/>
    </location>
</feature>
<proteinExistence type="predicted"/>
<gene>
    <name evidence="2" type="ORF">PXEA_LOCUS9326</name>
</gene>
<keyword evidence="1" id="KW-0732">Signal</keyword>
<evidence type="ECO:0000313" key="3">
    <source>
        <dbReference type="Proteomes" id="UP000784294"/>
    </source>
</evidence>
<dbReference type="AlphaFoldDB" id="A0A3S5CF17"/>
<feature type="chain" id="PRO_5018774277" evidence="1">
    <location>
        <begin position="19"/>
        <end position="278"/>
    </location>
</feature>
<dbReference type="EMBL" id="CAAALY010026303">
    <property type="protein sequence ID" value="VEL15886.1"/>
    <property type="molecule type" value="Genomic_DNA"/>
</dbReference>
<name>A0A3S5CF17_9PLAT</name>
<accession>A0A3S5CF17</accession>
<reference evidence="2" key="1">
    <citation type="submission" date="2018-11" db="EMBL/GenBank/DDBJ databases">
        <authorList>
            <consortium name="Pathogen Informatics"/>
        </authorList>
    </citation>
    <scope>NUCLEOTIDE SEQUENCE</scope>
</reference>
<sequence>IPQHGSLLTTFLYAPLAGLLFSCGLISPPSSLPSDQLASSPHPNCVPNPLINLPLSEIEEPVTSHSKKLNSQHFLSHKTVEHVQDPVEASSLEVLAHGVSYKRRSQLTDLLTSQTNMPLEPQGDLLRPMIDDIPSITTSNSSYSTPVSTPSTSRIAITLPPSDLPVSIPPPPPHPPPHPPPFTNYLSATLAGQRLRYLMTLWMQRALHLILAWLSQPHSKVIRPNTEENPQNPILGGLAAKAAHAPTSSSDVLLRAFREEPLLRALLLRLIFAQFSLQ</sequence>
<evidence type="ECO:0000313" key="2">
    <source>
        <dbReference type="EMBL" id="VEL15886.1"/>
    </source>
</evidence>